<dbReference type="EMBL" id="JAAIWK010000005">
    <property type="protein sequence ID" value="NEY19430.1"/>
    <property type="molecule type" value="Genomic_DNA"/>
</dbReference>
<dbReference type="PANTHER" id="PTHR46401">
    <property type="entry name" value="GLYCOSYLTRANSFERASE WBBK-RELATED"/>
    <property type="match status" value="1"/>
</dbReference>
<dbReference type="RefSeq" id="WP_025731160.1">
    <property type="nucleotide sequence ID" value="NZ_JAAIWK010000005.1"/>
</dbReference>
<dbReference type="Pfam" id="PF13692">
    <property type="entry name" value="Glyco_trans_1_4"/>
    <property type="match status" value="1"/>
</dbReference>
<protein>
    <submittedName>
        <fullName evidence="3">Glycosyltransferase family 1 protein</fullName>
    </submittedName>
    <submittedName>
        <fullName evidence="2">Teichuronic acid biosynthesis glycosyltransferase tuaH</fullName>
    </submittedName>
</protein>
<dbReference type="NCBIfam" id="NF047676">
    <property type="entry name" value="TeichurnBiosyTuaH"/>
    <property type="match status" value="1"/>
</dbReference>
<name>A0A0A6XW71_9BACI</name>
<evidence type="ECO:0000313" key="3">
    <source>
        <dbReference type="EMBL" id="NEY19430.1"/>
    </source>
</evidence>
<dbReference type="GO" id="GO:0016757">
    <property type="term" value="F:glycosyltransferase activity"/>
    <property type="evidence" value="ECO:0007669"/>
    <property type="project" value="TreeGrafter"/>
</dbReference>
<evidence type="ECO:0000313" key="5">
    <source>
        <dbReference type="Proteomes" id="UP000476934"/>
    </source>
</evidence>
<dbReference type="Proteomes" id="UP000476934">
    <property type="component" value="Unassembled WGS sequence"/>
</dbReference>
<dbReference type="EMBL" id="JRUN01000064">
    <property type="protein sequence ID" value="KHD84377.1"/>
    <property type="molecule type" value="Genomic_DNA"/>
</dbReference>
<gene>
    <name evidence="3" type="ORF">G4D61_05535</name>
    <name evidence="2" type="ORF">NG54_15840</name>
</gene>
<reference evidence="2 4" key="1">
    <citation type="submission" date="2014-10" db="EMBL/GenBank/DDBJ databases">
        <title>Draft genome of phytase producing Bacillus ginsengihumi strain M2.11.</title>
        <authorList>
            <person name="Toymentseva A."/>
            <person name="Boulygina E.A."/>
            <person name="Kazakov S.V."/>
            <person name="Kayumov I."/>
            <person name="Suleimanova A.D."/>
            <person name="Mardanova A.M."/>
            <person name="Maria S.N."/>
            <person name="Sergey M.Y."/>
            <person name="Sharipova M.R."/>
        </authorList>
    </citation>
    <scope>NUCLEOTIDE SEQUENCE [LARGE SCALE GENOMIC DNA]</scope>
    <source>
        <strain evidence="2 4">M2.11</strain>
    </source>
</reference>
<dbReference type="AlphaFoldDB" id="A0A0A6XW71"/>
<keyword evidence="5" id="KW-1185">Reference proteome</keyword>
<accession>A0A0A6XW71</accession>
<evidence type="ECO:0000256" key="1">
    <source>
        <dbReference type="ARBA" id="ARBA00022679"/>
    </source>
</evidence>
<dbReference type="GO" id="GO:0009103">
    <property type="term" value="P:lipopolysaccharide biosynthetic process"/>
    <property type="evidence" value="ECO:0007669"/>
    <property type="project" value="TreeGrafter"/>
</dbReference>
<reference evidence="3" key="2">
    <citation type="submission" date="2020-02" db="EMBL/GenBank/DDBJ databases">
        <authorList>
            <person name="Feng H."/>
        </authorList>
    </citation>
    <scope>NUCLEOTIDE SEQUENCE [LARGE SCALE GENOMIC DNA]</scope>
    <source>
        <strain evidence="3">Gsoil 114</strain>
    </source>
</reference>
<evidence type="ECO:0000313" key="2">
    <source>
        <dbReference type="EMBL" id="KHD84377.1"/>
    </source>
</evidence>
<comment type="caution">
    <text evidence="2">The sequence shown here is derived from an EMBL/GenBank/DDBJ whole genome shotgun (WGS) entry which is preliminary data.</text>
</comment>
<reference evidence="3 5" key="3">
    <citation type="submission" date="2020-03" db="EMBL/GenBank/DDBJ databases">
        <title>Bacillus aquiflavi sp. nov., isolated from yellow water of strong flavor Chinese baijiu in Yibin region of China.</title>
        <authorList>
            <person name="Xie J."/>
        </authorList>
    </citation>
    <scope>NUCLEOTIDE SEQUENCE [LARGE SCALE GENOMIC DNA]</scope>
    <source>
        <strain evidence="3 5">Gsoil 114</strain>
    </source>
</reference>
<dbReference type="STRING" id="363870.NG54_15840"/>
<dbReference type="Gene3D" id="3.40.50.2000">
    <property type="entry name" value="Glycogen Phosphorylase B"/>
    <property type="match status" value="1"/>
</dbReference>
<evidence type="ECO:0000313" key="4">
    <source>
        <dbReference type="Proteomes" id="UP000030588"/>
    </source>
</evidence>
<dbReference type="OrthoDB" id="9816564at2"/>
<dbReference type="Proteomes" id="UP000030588">
    <property type="component" value="Unassembled WGS sequence"/>
</dbReference>
<sequence length="386" mass="45336">MKNIHVIVATGEWNQDQLRYRRHRLAEFLQNEPDTEEVIWLCPTPYQREEYFAQLENGIKQWTVQDIFPQKIFRFGRYIDGFYKQKLKPFLAYLTNVKQSHKLYLWYTYPGFPLLANTLSWDKVIYDCSDLWASPISGKHSMVSQLRRKIIAKAEERIIHDANEIFCTSDYLHDQIEQKLGQKDASHVYTYENGVEFSLFTKQLKANDVLPKDFNGTVFGFIGGIKPKLDFQLIQKVARQKRNWLFLFVGPDGTKHDPDFQSLLNEQNVMWIGSVPPEEVPKYMNIIDIGIMPYKSSPYNEAVFPLKLFEFLAAGKPVIGVHLPSTKKYAKKGVYSYLETNDPQSFIREGKQLSQFMDQTQYMKDRIQLAKTKNWNNIFEQMIQHV</sequence>
<dbReference type="PANTHER" id="PTHR46401:SF2">
    <property type="entry name" value="GLYCOSYLTRANSFERASE WBBK-RELATED"/>
    <property type="match status" value="1"/>
</dbReference>
<proteinExistence type="predicted"/>
<organism evidence="2 4">
    <name type="scientific">Heyndrickxia ginsengihumi</name>
    <dbReference type="NCBI Taxonomy" id="363870"/>
    <lineage>
        <taxon>Bacteria</taxon>
        <taxon>Bacillati</taxon>
        <taxon>Bacillota</taxon>
        <taxon>Bacilli</taxon>
        <taxon>Bacillales</taxon>
        <taxon>Bacillaceae</taxon>
        <taxon>Heyndrickxia</taxon>
    </lineage>
</organism>
<keyword evidence="1 2" id="KW-0808">Transferase</keyword>
<dbReference type="SUPFAM" id="SSF53756">
    <property type="entry name" value="UDP-Glycosyltransferase/glycogen phosphorylase"/>
    <property type="match status" value="1"/>
</dbReference>